<protein>
    <recommendedName>
        <fullName evidence="4">DUF4087 domain-containing protein</fullName>
    </recommendedName>
</protein>
<evidence type="ECO:0000313" key="3">
    <source>
        <dbReference type="Proteomes" id="UP000193978"/>
    </source>
</evidence>
<gene>
    <name evidence="2" type="ORF">B1812_10470</name>
</gene>
<dbReference type="OrthoDB" id="339834at2"/>
<evidence type="ECO:0008006" key="4">
    <source>
        <dbReference type="Google" id="ProtNLM"/>
    </source>
</evidence>
<sequence length="125" mass="13719">MNLPSPPRLTWVALALAALLSPALAANEKRCGWIVNPTPGNWWLTDPKGDWELGAQGGYQAYGMDNLPDFTTKEWVKTNGDYGYGCACLTVQTDPSAMRVKKVINAVQKPLKQCQADAKLKKPQD</sequence>
<feature type="signal peptide" evidence="1">
    <location>
        <begin position="1"/>
        <end position="25"/>
    </location>
</feature>
<dbReference type="STRING" id="655015.B1812_10470"/>
<reference evidence="2 3" key="1">
    <citation type="submission" date="2017-02" db="EMBL/GenBank/DDBJ databases">
        <authorList>
            <person name="Peterson S.W."/>
        </authorList>
    </citation>
    <scope>NUCLEOTIDE SEQUENCE [LARGE SCALE GENOMIC DNA]</scope>
    <source>
        <strain evidence="2 3">S285</strain>
    </source>
</reference>
<keyword evidence="3" id="KW-1185">Reference proteome</keyword>
<dbReference type="InterPro" id="IPR025145">
    <property type="entry name" value="DUF4087"/>
</dbReference>
<accession>A0A1W6MV18</accession>
<dbReference type="KEGG" id="mbry:B1812_10470"/>
<feature type="chain" id="PRO_5012280838" description="DUF4087 domain-containing protein" evidence="1">
    <location>
        <begin position="26"/>
        <end position="125"/>
    </location>
</feature>
<evidence type="ECO:0000256" key="1">
    <source>
        <dbReference type="SAM" id="SignalP"/>
    </source>
</evidence>
<dbReference type="Proteomes" id="UP000193978">
    <property type="component" value="Chromosome"/>
</dbReference>
<dbReference type="AlphaFoldDB" id="A0A1W6MV18"/>
<dbReference type="Pfam" id="PF13316">
    <property type="entry name" value="DUF4087"/>
    <property type="match status" value="1"/>
</dbReference>
<keyword evidence="1" id="KW-0732">Signal</keyword>
<dbReference type="RefSeq" id="WP_085771532.1">
    <property type="nucleotide sequence ID" value="NZ_AP027149.1"/>
</dbReference>
<organism evidence="2 3">
    <name type="scientific">Methylocystis bryophila</name>
    <dbReference type="NCBI Taxonomy" id="655015"/>
    <lineage>
        <taxon>Bacteria</taxon>
        <taxon>Pseudomonadati</taxon>
        <taxon>Pseudomonadota</taxon>
        <taxon>Alphaproteobacteria</taxon>
        <taxon>Hyphomicrobiales</taxon>
        <taxon>Methylocystaceae</taxon>
        <taxon>Methylocystis</taxon>
    </lineage>
</organism>
<dbReference type="EMBL" id="CP019948">
    <property type="protein sequence ID" value="ARN81425.1"/>
    <property type="molecule type" value="Genomic_DNA"/>
</dbReference>
<proteinExistence type="predicted"/>
<evidence type="ECO:0000313" key="2">
    <source>
        <dbReference type="EMBL" id="ARN81425.1"/>
    </source>
</evidence>
<name>A0A1W6MV18_9HYPH</name>